<feature type="region of interest" description="Disordered" evidence="4">
    <location>
        <begin position="767"/>
        <end position="786"/>
    </location>
</feature>
<dbReference type="RefSeq" id="XP_002141044.1">
    <property type="nucleotide sequence ID" value="XM_002141008.1"/>
</dbReference>
<evidence type="ECO:0000313" key="5">
    <source>
        <dbReference type="EMBL" id="EEA06695.1"/>
    </source>
</evidence>
<organism evidence="5 6">
    <name type="scientific">Cryptosporidium muris (strain RN66)</name>
    <dbReference type="NCBI Taxonomy" id="441375"/>
    <lineage>
        <taxon>Eukaryota</taxon>
        <taxon>Sar</taxon>
        <taxon>Alveolata</taxon>
        <taxon>Apicomplexa</taxon>
        <taxon>Conoidasida</taxon>
        <taxon>Coccidia</taxon>
        <taxon>Eucoccidiorida</taxon>
        <taxon>Eimeriorina</taxon>
        <taxon>Cryptosporidiidae</taxon>
        <taxon>Cryptosporidium</taxon>
    </lineage>
</organism>
<dbReference type="Gene3D" id="1.25.40.10">
    <property type="entry name" value="Tetratricopeptide repeat domain"/>
    <property type="match status" value="2"/>
</dbReference>
<evidence type="ECO:0000256" key="3">
    <source>
        <dbReference type="PROSITE-ProRule" id="PRU00339"/>
    </source>
</evidence>
<dbReference type="PROSITE" id="PS50293">
    <property type="entry name" value="TPR_REGION"/>
    <property type="match status" value="1"/>
</dbReference>
<dbReference type="SUPFAM" id="SSF48452">
    <property type="entry name" value="TPR-like"/>
    <property type="match status" value="1"/>
</dbReference>
<dbReference type="GO" id="GO:0007091">
    <property type="term" value="P:metaphase/anaphase transition of mitotic cell cycle"/>
    <property type="evidence" value="ECO:0007669"/>
    <property type="project" value="TreeGrafter"/>
</dbReference>
<feature type="repeat" description="TPR" evidence="3">
    <location>
        <begin position="534"/>
        <end position="567"/>
    </location>
</feature>
<dbReference type="Proteomes" id="UP000001460">
    <property type="component" value="Unassembled WGS sequence"/>
</dbReference>
<evidence type="ECO:0000256" key="2">
    <source>
        <dbReference type="ARBA" id="ARBA00038210"/>
    </source>
</evidence>
<gene>
    <name evidence="5" type="ORF">CMU_013700</name>
</gene>
<dbReference type="GO" id="GO:0031145">
    <property type="term" value="P:anaphase-promoting complex-dependent catabolic process"/>
    <property type="evidence" value="ECO:0007669"/>
    <property type="project" value="TreeGrafter"/>
</dbReference>
<feature type="repeat" description="TPR" evidence="3">
    <location>
        <begin position="500"/>
        <end position="533"/>
    </location>
</feature>
<comment type="similarity">
    <text evidence="2">Belongs to the APC3/CDC27 family.</text>
</comment>
<dbReference type="GO" id="GO:0005680">
    <property type="term" value="C:anaphase-promoting complex"/>
    <property type="evidence" value="ECO:0007669"/>
    <property type="project" value="TreeGrafter"/>
</dbReference>
<protein>
    <submittedName>
        <fullName evidence="5">TPR repeat-containing protein</fullName>
    </submittedName>
</protein>
<dbReference type="PROSITE" id="PS50005">
    <property type="entry name" value="TPR"/>
    <property type="match status" value="3"/>
</dbReference>
<dbReference type="GO" id="GO:0005737">
    <property type="term" value="C:cytoplasm"/>
    <property type="evidence" value="ECO:0007669"/>
    <property type="project" value="TreeGrafter"/>
</dbReference>
<dbReference type="InterPro" id="IPR011990">
    <property type="entry name" value="TPR-like_helical_dom_sf"/>
</dbReference>
<keyword evidence="6" id="KW-1185">Reference proteome</keyword>
<dbReference type="SMART" id="SM00028">
    <property type="entry name" value="TPR"/>
    <property type="match status" value="7"/>
</dbReference>
<evidence type="ECO:0000256" key="1">
    <source>
        <dbReference type="ARBA" id="ARBA00022803"/>
    </source>
</evidence>
<dbReference type="Pfam" id="PF13432">
    <property type="entry name" value="TPR_16"/>
    <property type="match status" value="2"/>
</dbReference>
<dbReference type="VEuPathDB" id="CryptoDB:CMU_013700"/>
<dbReference type="PANTHER" id="PTHR12558">
    <property type="entry name" value="CELL DIVISION CYCLE 16,23,27"/>
    <property type="match status" value="1"/>
</dbReference>
<dbReference type="GO" id="GO:0016567">
    <property type="term" value="P:protein ubiquitination"/>
    <property type="evidence" value="ECO:0007669"/>
    <property type="project" value="TreeGrafter"/>
</dbReference>
<evidence type="ECO:0000313" key="6">
    <source>
        <dbReference type="Proteomes" id="UP000001460"/>
    </source>
</evidence>
<name>B6AES8_CRYMR</name>
<proteinExistence type="inferred from homology"/>
<dbReference type="GeneID" id="6996021"/>
<dbReference type="EMBL" id="DS989730">
    <property type="protein sequence ID" value="EEA06695.1"/>
    <property type="molecule type" value="Genomic_DNA"/>
</dbReference>
<dbReference type="InterPro" id="IPR019734">
    <property type="entry name" value="TPR_rpt"/>
</dbReference>
<dbReference type="AlphaFoldDB" id="B6AES8"/>
<dbReference type="PANTHER" id="PTHR12558:SF13">
    <property type="entry name" value="CELL DIVISION CYCLE PROTEIN 27 HOMOLOG"/>
    <property type="match status" value="1"/>
</dbReference>
<accession>B6AES8</accession>
<sequence>MAEHEILRILDYLGRWQLSDHISFWSEILYSLNNDRDTCISLAQTCLREVNFTQAYKFLKEGLNKKNYTENTQPSGEKGNNNLDESELLCRYLLTQCCIKLGKIQEAENIFTSCFVGTLSELLNNSTISPSISPKSWKGTPIVNSNNKTASDMFLSLCSNPILLIKSIHNGSLKIPGESAGLYIMGKLFELLDLKLAALYCYVIAVDWNPILWKAHERLVYLSCQMPQELADICCSLNTWSEKYCELENISVNGSLSSCLSIYTEESNKWTVKKVQDGNLIVTLRGTSESEDCICLNIADFFYNLEDFSSPRQQYRYKSFYLWLESVQSGHITTSLKWPYSKYFDNNFKNSESTAKWNMIGSDRVNKAMVNIKCNNENKYRDSSCELRSGSIFEILLPLARLLYQSEWYQCNGVIKAIESFPKPLSGLSLVIELHVKALFESSLWEECNNLCSKINPHNNRQQWINCLDLYSSCLWQLKRSVELINLANLVLQLVEKDVPQLWVVIGNCFSLHREYESSIKCFKKAVQYNPGYIYAYTLIGHEFSIIEKYDEAIQMYQRALKLDPRCHRAHWGIGYVWFKREEYYQARAHFNIALQIVPNNSTLIHYLGLCHLITHDFLTAYNTFQKGILRDPRNPWLKYHAGVVLLELERYEEALTMLTAAHRLASNEPNIHLYLGKIYAQLTRKDKALRHLNIAFDLTKDINEKQIILNLMKDLDDGIPLDSNNAHKVNGNGSSTSVNSTFNNKILSSFRNHHFFPIRSDPPNPFTYQQSQTSHTLPTSSNTPMITNNHSLLLSFMPGNNP</sequence>
<dbReference type="eggNOG" id="KOG1126">
    <property type="taxonomic scope" value="Eukaryota"/>
</dbReference>
<dbReference type="STRING" id="441375.B6AES8"/>
<feature type="repeat" description="TPR" evidence="3">
    <location>
        <begin position="568"/>
        <end position="601"/>
    </location>
</feature>
<dbReference type="OrthoDB" id="329563at2759"/>
<dbReference type="Pfam" id="PF13181">
    <property type="entry name" value="TPR_8"/>
    <property type="match status" value="1"/>
</dbReference>
<dbReference type="GO" id="GO:0051301">
    <property type="term" value="P:cell division"/>
    <property type="evidence" value="ECO:0007669"/>
    <property type="project" value="TreeGrafter"/>
</dbReference>
<reference evidence="5" key="1">
    <citation type="submission" date="2008-06" db="EMBL/GenBank/DDBJ databases">
        <authorList>
            <person name="Lorenzi H."/>
            <person name="Inman J."/>
            <person name="Miller J."/>
            <person name="Schobel S."/>
            <person name="Amedeo P."/>
            <person name="Caler E.V."/>
            <person name="da Silva J."/>
        </authorList>
    </citation>
    <scope>NUCLEOTIDE SEQUENCE [LARGE SCALE GENOMIC DNA]</scope>
    <source>
        <strain evidence="5">RN66</strain>
    </source>
</reference>
<keyword evidence="1 3" id="KW-0802">TPR repeat</keyword>
<evidence type="ECO:0000256" key="4">
    <source>
        <dbReference type="SAM" id="MobiDB-lite"/>
    </source>
</evidence>